<dbReference type="AlphaFoldDB" id="A0A916ZTU8"/>
<evidence type="ECO:0000313" key="2">
    <source>
        <dbReference type="EMBL" id="GGE12945.1"/>
    </source>
</evidence>
<evidence type="ECO:0000313" key="3">
    <source>
        <dbReference type="Proteomes" id="UP000599688"/>
    </source>
</evidence>
<keyword evidence="3" id="KW-1185">Reference proteome</keyword>
<dbReference type="InterPro" id="IPR053864">
    <property type="entry name" value="DUF6933"/>
</dbReference>
<accession>A0A916ZTU8</accession>
<reference evidence="2 3" key="1">
    <citation type="journal article" date="2014" name="Int. J. Syst. Evol. Microbiol.">
        <title>Complete genome sequence of Corynebacterium casei LMG S-19264T (=DSM 44701T), isolated from a smear-ripened cheese.</title>
        <authorList>
            <consortium name="US DOE Joint Genome Institute (JGI-PGF)"/>
            <person name="Walter F."/>
            <person name="Albersmeier A."/>
            <person name="Kalinowski J."/>
            <person name="Ruckert C."/>
        </authorList>
    </citation>
    <scope>NUCLEOTIDE SEQUENCE [LARGE SCALE GENOMIC DNA]</scope>
    <source>
        <strain evidence="2 3">CGMCC 1.12925</strain>
    </source>
</reference>
<dbReference type="Proteomes" id="UP000599688">
    <property type="component" value="Unassembled WGS sequence"/>
</dbReference>
<gene>
    <name evidence="2" type="ORF">GCM10010831_12980</name>
</gene>
<comment type="caution">
    <text evidence="2">The sequence shown here is derived from an EMBL/GenBank/DDBJ whole genome shotgun (WGS) entry which is preliminary data.</text>
</comment>
<name>A0A916ZTU8_9FLAO</name>
<protein>
    <recommendedName>
        <fullName evidence="1">DUF6933 domain-containing protein</fullName>
    </recommendedName>
</protein>
<dbReference type="EMBL" id="BMGL01000007">
    <property type="protein sequence ID" value="GGE12945.1"/>
    <property type="molecule type" value="Genomic_DNA"/>
</dbReference>
<proteinExistence type="predicted"/>
<dbReference type="Pfam" id="PF22016">
    <property type="entry name" value="DUF6933"/>
    <property type="match status" value="1"/>
</dbReference>
<evidence type="ECO:0000259" key="1">
    <source>
        <dbReference type="Pfam" id="PF22016"/>
    </source>
</evidence>
<sequence>MNSMKHITPIYTKRKLEKTIGEFMSVPQFDVEEHFGAWNATLFYISKKKCWVLSHKQTCYVLLLPEKKKKDVIILSTILEDKQ</sequence>
<organism evidence="2 3">
    <name type="scientific">Psychroflexus salis</name>
    <dbReference type="NCBI Taxonomy" id="1526574"/>
    <lineage>
        <taxon>Bacteria</taxon>
        <taxon>Pseudomonadati</taxon>
        <taxon>Bacteroidota</taxon>
        <taxon>Flavobacteriia</taxon>
        <taxon>Flavobacteriales</taxon>
        <taxon>Flavobacteriaceae</taxon>
        <taxon>Psychroflexus</taxon>
    </lineage>
</organism>
<feature type="domain" description="DUF6933" evidence="1">
    <location>
        <begin position="14"/>
        <end position="80"/>
    </location>
</feature>